<sequence length="155" mass="17969">MKKTLLFIAFLTLSLNANAQYVNVWKDGKLTFETKQKIDTEGDEDETDYDGENDVLGINMQIVTINQNVDKNSNTLKLVSREGCKNMYMDIIEDGRPFLPNYMSHYTVCRDGEDYVLNAVIYREDNKKAYDINLYCYDISVKQGVKILESFKFLD</sequence>
<proteinExistence type="predicted"/>
<keyword evidence="3" id="KW-1185">Reference proteome</keyword>
<protein>
    <submittedName>
        <fullName evidence="2">Uncharacterized protein</fullName>
    </submittedName>
</protein>
<keyword evidence="1" id="KW-0732">Signal</keyword>
<feature type="chain" id="PRO_5045122344" evidence="1">
    <location>
        <begin position="20"/>
        <end position="155"/>
    </location>
</feature>
<organism evidence="2 3">
    <name type="scientific">Gaetbulibacter jejuensis</name>
    <dbReference type="NCBI Taxonomy" id="584607"/>
    <lineage>
        <taxon>Bacteria</taxon>
        <taxon>Pseudomonadati</taxon>
        <taxon>Bacteroidota</taxon>
        <taxon>Flavobacteriia</taxon>
        <taxon>Flavobacteriales</taxon>
        <taxon>Flavobacteriaceae</taxon>
        <taxon>Gaetbulibacter</taxon>
    </lineage>
</organism>
<gene>
    <name evidence="2" type="ORF">GCM10009431_17730</name>
</gene>
<dbReference type="RefSeq" id="WP_129760737.1">
    <property type="nucleotide sequence ID" value="NZ_BAAAGF010000002.1"/>
</dbReference>
<evidence type="ECO:0000313" key="2">
    <source>
        <dbReference type="EMBL" id="GAA0744003.1"/>
    </source>
</evidence>
<feature type="signal peptide" evidence="1">
    <location>
        <begin position="1"/>
        <end position="19"/>
    </location>
</feature>
<accession>A0ABN1JQ61</accession>
<evidence type="ECO:0000256" key="1">
    <source>
        <dbReference type="SAM" id="SignalP"/>
    </source>
</evidence>
<reference evidence="2 3" key="1">
    <citation type="journal article" date="2019" name="Int. J. Syst. Evol. Microbiol.">
        <title>The Global Catalogue of Microorganisms (GCM) 10K type strain sequencing project: providing services to taxonomists for standard genome sequencing and annotation.</title>
        <authorList>
            <consortium name="The Broad Institute Genomics Platform"/>
            <consortium name="The Broad Institute Genome Sequencing Center for Infectious Disease"/>
            <person name="Wu L."/>
            <person name="Ma J."/>
        </authorList>
    </citation>
    <scope>NUCLEOTIDE SEQUENCE [LARGE SCALE GENOMIC DNA]</scope>
    <source>
        <strain evidence="2 3">JCM 15976</strain>
    </source>
</reference>
<name>A0ABN1JQ61_9FLAO</name>
<dbReference type="Proteomes" id="UP001500736">
    <property type="component" value="Unassembled WGS sequence"/>
</dbReference>
<comment type="caution">
    <text evidence="2">The sequence shown here is derived from an EMBL/GenBank/DDBJ whole genome shotgun (WGS) entry which is preliminary data.</text>
</comment>
<dbReference type="EMBL" id="BAAAGF010000002">
    <property type="protein sequence ID" value="GAA0744003.1"/>
    <property type="molecule type" value="Genomic_DNA"/>
</dbReference>
<evidence type="ECO:0000313" key="3">
    <source>
        <dbReference type="Proteomes" id="UP001500736"/>
    </source>
</evidence>